<comment type="similarity">
    <text evidence="2">Belongs to the UreD family.</text>
</comment>
<evidence type="ECO:0000256" key="1">
    <source>
        <dbReference type="ARBA" id="ARBA00023186"/>
    </source>
</evidence>
<accession>A0ABS7SF26</accession>
<dbReference type="RefSeq" id="WP_223408057.1">
    <property type="nucleotide sequence ID" value="NZ_JAGSHT010000016.1"/>
</dbReference>
<proteinExistence type="inferred from homology"/>
<gene>
    <name evidence="2" type="primary">ureD</name>
    <name evidence="3" type="ORF">KCQ71_16980</name>
</gene>
<comment type="caution">
    <text evidence="3">The sequence shown here is derived from an EMBL/GenBank/DDBJ whole genome shotgun (WGS) entry which is preliminary data.</text>
</comment>
<sequence length="244" mass="25578">MSRPAPARIAVDVADGRARIGRLDASQFLRPRLLGVRGRRAEVALIGACAMLLAGDDLRIDIDVGPGAHLVLVEPSGTVAYNARGGDAHWSAQVRLADGARLTWAAAPFVLAQGAHVHRHTDLDLALGARALLREVLVFGRSGEVGGALRAALRASYDGTPLLVEDLDLHGGDHGLRTAPGVLGEARVLATLAVLGLTPDEVTDRHTTTLAGPGALVRAIASEAHLAEDALAATWQRWRTAVEL</sequence>
<evidence type="ECO:0000256" key="2">
    <source>
        <dbReference type="HAMAP-Rule" id="MF_01384"/>
    </source>
</evidence>
<dbReference type="EMBL" id="JAGSHT010000016">
    <property type="protein sequence ID" value="MBZ2197858.1"/>
    <property type="molecule type" value="Genomic_DNA"/>
</dbReference>
<evidence type="ECO:0000313" key="4">
    <source>
        <dbReference type="Proteomes" id="UP000826651"/>
    </source>
</evidence>
<dbReference type="Pfam" id="PF01774">
    <property type="entry name" value="UreD"/>
    <property type="match status" value="1"/>
</dbReference>
<keyword evidence="4" id="KW-1185">Reference proteome</keyword>
<keyword evidence="2" id="KW-0996">Nickel insertion</keyword>
<keyword evidence="1 2" id="KW-0143">Chaperone</keyword>
<evidence type="ECO:0000313" key="3">
    <source>
        <dbReference type="EMBL" id="MBZ2197858.1"/>
    </source>
</evidence>
<comment type="subcellular location">
    <subcellularLocation>
        <location evidence="2">Cytoplasm</location>
    </subcellularLocation>
</comment>
<protein>
    <recommendedName>
        <fullName evidence="2">Urease accessory protein UreD</fullName>
    </recommendedName>
</protein>
<comment type="function">
    <text evidence="2">Required for maturation of urease via the functional incorporation of the urease nickel metallocenter.</text>
</comment>
<name>A0ABS7SF26_9MICO</name>
<comment type="subunit">
    <text evidence="2">UreD, UreF and UreG form a complex that acts as a GTP-hydrolysis-dependent molecular chaperone, activating the urease apoprotein by helping to assemble the nickel containing metallocenter of UreC. The UreE protein probably delivers the nickel.</text>
</comment>
<keyword evidence="2" id="KW-0963">Cytoplasm</keyword>
<reference evidence="3 4" key="1">
    <citation type="submission" date="2021-04" db="EMBL/GenBank/DDBJ databases">
        <title>Ruania sp. nov., isolated from sandy soil of mangrove forest.</title>
        <authorList>
            <person name="Ge X."/>
            <person name="Huang R."/>
            <person name="Liu W."/>
        </authorList>
    </citation>
    <scope>NUCLEOTIDE SEQUENCE [LARGE SCALE GENOMIC DNA]</scope>
    <source>
        <strain evidence="3 4">N2-46</strain>
    </source>
</reference>
<dbReference type="HAMAP" id="MF_01384">
    <property type="entry name" value="UreD"/>
    <property type="match status" value="1"/>
</dbReference>
<dbReference type="Proteomes" id="UP000826651">
    <property type="component" value="Unassembled WGS sequence"/>
</dbReference>
<organism evidence="3 4">
    <name type="scientific">Occultella gossypii</name>
    <dbReference type="NCBI Taxonomy" id="2800820"/>
    <lineage>
        <taxon>Bacteria</taxon>
        <taxon>Bacillati</taxon>
        <taxon>Actinomycetota</taxon>
        <taxon>Actinomycetes</taxon>
        <taxon>Micrococcales</taxon>
        <taxon>Ruaniaceae</taxon>
        <taxon>Occultella</taxon>
    </lineage>
</organism>
<dbReference type="InterPro" id="IPR002669">
    <property type="entry name" value="UreD"/>
</dbReference>